<keyword evidence="5" id="KW-1133">Transmembrane helix</keyword>
<keyword evidence="4" id="KW-0572">Peptidoglycan-anchor</keyword>
<evidence type="ECO:0000313" key="8">
    <source>
        <dbReference type="EMBL" id="RRN51403.1"/>
    </source>
</evidence>
<keyword evidence="5" id="KW-0812">Transmembrane</keyword>
<evidence type="ECO:0000256" key="1">
    <source>
        <dbReference type="ARBA" id="ARBA00022512"/>
    </source>
</evidence>
<keyword evidence="1" id="KW-0134">Cell wall</keyword>
<feature type="domain" description="Gram-positive cocci surface proteins LPxTG" evidence="6">
    <location>
        <begin position="90"/>
        <end position="119"/>
    </location>
</feature>
<dbReference type="EMBL" id="RRZO01000081">
    <property type="protein sequence ID" value="RRN48455.1"/>
    <property type="molecule type" value="Genomic_DNA"/>
</dbReference>
<organism evidence="7 9">
    <name type="scientific">Streptococcus suis</name>
    <dbReference type="NCBI Taxonomy" id="1307"/>
    <lineage>
        <taxon>Bacteria</taxon>
        <taxon>Bacillati</taxon>
        <taxon>Bacillota</taxon>
        <taxon>Bacilli</taxon>
        <taxon>Lactobacillales</taxon>
        <taxon>Streptococcaceae</taxon>
        <taxon>Streptococcus</taxon>
    </lineage>
</organism>
<keyword evidence="2" id="KW-0964">Secreted</keyword>
<evidence type="ECO:0000256" key="3">
    <source>
        <dbReference type="ARBA" id="ARBA00022729"/>
    </source>
</evidence>
<reference evidence="9 10" key="1">
    <citation type="submission" date="2018-11" db="EMBL/GenBank/DDBJ databases">
        <title>Changes in penicillin susceptibility of Streptococcus suis isolates by amino acid alterations in the penicillin-binding protein.</title>
        <authorList>
            <person name="Niemann L."/>
            <person name="Eichhorn I."/>
        </authorList>
    </citation>
    <scope>NUCLEOTIDE SEQUENCE [LARGE SCALE GENOMIC DNA]</scope>
    <source>
        <strain evidence="8 10">IMT40201</strain>
        <strain evidence="7 9">IMT40738</strain>
    </source>
</reference>
<dbReference type="InterPro" id="IPR019931">
    <property type="entry name" value="LPXTG_anchor"/>
</dbReference>
<evidence type="ECO:0000256" key="2">
    <source>
        <dbReference type="ARBA" id="ARBA00022525"/>
    </source>
</evidence>
<comment type="caution">
    <text evidence="7">The sequence shown here is derived from an EMBL/GenBank/DDBJ whole genome shotgun (WGS) entry which is preliminary data.</text>
</comment>
<evidence type="ECO:0000313" key="9">
    <source>
        <dbReference type="Proteomes" id="UP000278566"/>
    </source>
</evidence>
<dbReference type="NCBIfam" id="TIGR01167">
    <property type="entry name" value="LPXTG_anchor"/>
    <property type="match status" value="1"/>
</dbReference>
<dbReference type="Proteomes" id="UP000278566">
    <property type="component" value="Unassembled WGS sequence"/>
</dbReference>
<keyword evidence="5" id="KW-0472">Membrane</keyword>
<evidence type="ECO:0000313" key="7">
    <source>
        <dbReference type="EMBL" id="RRN48455.1"/>
    </source>
</evidence>
<dbReference type="Pfam" id="PF00746">
    <property type="entry name" value="Gram_pos_anchor"/>
    <property type="match status" value="1"/>
</dbReference>
<feature type="transmembrane region" description="Helical" evidence="5">
    <location>
        <begin position="96"/>
        <end position="115"/>
    </location>
</feature>
<dbReference type="EMBL" id="RRZQ01000003">
    <property type="protein sequence ID" value="RRN51403.1"/>
    <property type="molecule type" value="Genomic_DNA"/>
</dbReference>
<evidence type="ECO:0000256" key="5">
    <source>
        <dbReference type="SAM" id="Phobius"/>
    </source>
</evidence>
<gene>
    <name evidence="8" type="ORF">EI219_01025</name>
    <name evidence="7" type="ORF">EI220_11425</name>
</gene>
<accession>A0A426G087</accession>
<dbReference type="PROSITE" id="PS50847">
    <property type="entry name" value="GRAM_POS_ANCHORING"/>
    <property type="match status" value="1"/>
</dbReference>
<proteinExistence type="predicted"/>
<sequence length="119" mass="12111">MTDCLHPSNSSYTTLISWPEAGVTTDLPTSEGAVETAKGIGVTATLPALETVKGESVKAAALPTIDPATVKATETKAAEKKTTSTASEKLPETGEVMTVLSLVGGLGLLGSAALLKKRK</sequence>
<dbReference type="Proteomes" id="UP000281324">
    <property type="component" value="Unassembled WGS sequence"/>
</dbReference>
<name>A0A426G087_STRSU</name>
<dbReference type="AlphaFoldDB" id="A0A426G087"/>
<evidence type="ECO:0000256" key="4">
    <source>
        <dbReference type="ARBA" id="ARBA00023088"/>
    </source>
</evidence>
<keyword evidence="3" id="KW-0732">Signal</keyword>
<evidence type="ECO:0000313" key="10">
    <source>
        <dbReference type="Proteomes" id="UP000281324"/>
    </source>
</evidence>
<evidence type="ECO:0000259" key="6">
    <source>
        <dbReference type="PROSITE" id="PS50847"/>
    </source>
</evidence>
<protein>
    <submittedName>
        <fullName evidence="7">LPXTG cell wall anchor domain-containing protein</fullName>
    </submittedName>
</protein>